<evidence type="ECO:0000313" key="2">
    <source>
        <dbReference type="EMBL" id="CAI5729674.1"/>
    </source>
</evidence>
<evidence type="ECO:0000313" key="3">
    <source>
        <dbReference type="Proteomes" id="UP001162029"/>
    </source>
</evidence>
<dbReference type="SUPFAM" id="SSF53098">
    <property type="entry name" value="Ribonuclease H-like"/>
    <property type="match status" value="1"/>
</dbReference>
<keyword evidence="3" id="KW-1185">Reference proteome</keyword>
<dbReference type="GO" id="GO:0046983">
    <property type="term" value="F:protein dimerization activity"/>
    <property type="evidence" value="ECO:0007669"/>
    <property type="project" value="InterPro"/>
</dbReference>
<dbReference type="InterPro" id="IPR008906">
    <property type="entry name" value="HATC_C_dom"/>
</dbReference>
<protein>
    <recommendedName>
        <fullName evidence="1">HAT C-terminal dimerisation domain-containing protein</fullName>
    </recommendedName>
</protein>
<gene>
    <name evidence="2" type="ORF">PDE001_LOCUS4309</name>
</gene>
<name>A0AAV0U2E0_9STRA</name>
<dbReference type="InterPro" id="IPR012337">
    <property type="entry name" value="RNaseH-like_sf"/>
</dbReference>
<dbReference type="Pfam" id="PF05699">
    <property type="entry name" value="Dimer_Tnp_hAT"/>
    <property type="match status" value="1"/>
</dbReference>
<sequence length="163" mass="18920">MTRDYREQIEELIFSFPETDQDMGVNEERRRAMSAEYADYVIYAKNQRNNRTYKWEMLEKGNRSPLQFWQMDAEDWPHLRSLALTLFSLAPSSVASEKTLCKSTLAQSSHRNKLSLDNIRRLAFICINDSQFAGGEVQNNMLPCDFTVGDTALSPDGMMMWMI</sequence>
<proteinExistence type="predicted"/>
<reference evidence="2" key="1">
    <citation type="submission" date="2022-12" db="EMBL/GenBank/DDBJ databases">
        <authorList>
            <person name="Webb A."/>
        </authorList>
    </citation>
    <scope>NUCLEOTIDE SEQUENCE</scope>
    <source>
        <strain evidence="2">Pd1</strain>
    </source>
</reference>
<evidence type="ECO:0000259" key="1">
    <source>
        <dbReference type="Pfam" id="PF05699"/>
    </source>
</evidence>
<feature type="domain" description="HAT C-terminal dimerisation" evidence="1">
    <location>
        <begin position="62"/>
        <end position="129"/>
    </location>
</feature>
<organism evidence="2 3">
    <name type="scientific">Peronospora destructor</name>
    <dbReference type="NCBI Taxonomy" id="86335"/>
    <lineage>
        <taxon>Eukaryota</taxon>
        <taxon>Sar</taxon>
        <taxon>Stramenopiles</taxon>
        <taxon>Oomycota</taxon>
        <taxon>Peronosporomycetes</taxon>
        <taxon>Peronosporales</taxon>
        <taxon>Peronosporaceae</taxon>
        <taxon>Peronospora</taxon>
    </lineage>
</organism>
<dbReference type="AlphaFoldDB" id="A0AAV0U2E0"/>
<accession>A0AAV0U2E0</accession>
<dbReference type="Proteomes" id="UP001162029">
    <property type="component" value="Unassembled WGS sequence"/>
</dbReference>
<dbReference type="EMBL" id="CANTFM010000777">
    <property type="protein sequence ID" value="CAI5729674.1"/>
    <property type="molecule type" value="Genomic_DNA"/>
</dbReference>
<comment type="caution">
    <text evidence="2">The sequence shown here is derived from an EMBL/GenBank/DDBJ whole genome shotgun (WGS) entry which is preliminary data.</text>
</comment>